<dbReference type="Pfam" id="PF00990">
    <property type="entry name" value="GGDEF"/>
    <property type="match status" value="1"/>
</dbReference>
<keyword evidence="1" id="KW-0472">Membrane</keyword>
<dbReference type="AlphaFoldDB" id="A0A4Y6UW33"/>
<dbReference type="GO" id="GO:0052621">
    <property type="term" value="F:diguanylate cyclase activity"/>
    <property type="evidence" value="ECO:0007669"/>
    <property type="project" value="TreeGrafter"/>
</dbReference>
<feature type="transmembrane region" description="Helical" evidence="1">
    <location>
        <begin position="125"/>
        <end position="145"/>
    </location>
</feature>
<dbReference type="OrthoDB" id="9759607at2"/>
<dbReference type="InterPro" id="IPR029787">
    <property type="entry name" value="Nucleotide_cyclase"/>
</dbReference>
<dbReference type="Proteomes" id="UP000316968">
    <property type="component" value="Chromosome"/>
</dbReference>
<feature type="domain" description="GGDEF" evidence="2">
    <location>
        <begin position="254"/>
        <end position="380"/>
    </location>
</feature>
<dbReference type="KEGG" id="saca:FFV09_06145"/>
<reference evidence="3 4" key="1">
    <citation type="submission" date="2019-06" db="EMBL/GenBank/DDBJ databases">
        <title>Saccharibacillus brassicae sp. nov., an endophytic bacterium isolated from Chinese cabbage seeds (Brassica pekinensis).</title>
        <authorList>
            <person name="Jiang L."/>
            <person name="Lee J."/>
            <person name="Kim S.W."/>
        </authorList>
    </citation>
    <scope>NUCLEOTIDE SEQUENCE [LARGE SCALE GENOMIC DNA]</scope>
    <source>
        <strain evidence="4">KCTC 43072 / ATSA2</strain>
    </source>
</reference>
<evidence type="ECO:0000313" key="4">
    <source>
        <dbReference type="Proteomes" id="UP000316968"/>
    </source>
</evidence>
<dbReference type="FunFam" id="3.30.70.270:FF:000001">
    <property type="entry name" value="Diguanylate cyclase domain protein"/>
    <property type="match status" value="1"/>
</dbReference>
<dbReference type="EMBL" id="CP041217">
    <property type="protein sequence ID" value="QDH20477.1"/>
    <property type="molecule type" value="Genomic_DNA"/>
</dbReference>
<evidence type="ECO:0000313" key="3">
    <source>
        <dbReference type="EMBL" id="QDH20477.1"/>
    </source>
</evidence>
<proteinExistence type="predicted"/>
<feature type="transmembrane region" description="Helical" evidence="1">
    <location>
        <begin position="63"/>
        <end position="86"/>
    </location>
</feature>
<feature type="transmembrane region" description="Helical" evidence="1">
    <location>
        <begin position="157"/>
        <end position="177"/>
    </location>
</feature>
<dbReference type="NCBIfam" id="TIGR00254">
    <property type="entry name" value="GGDEF"/>
    <property type="match status" value="1"/>
</dbReference>
<sequence length="395" mass="43122">MTFHLDAQTVYISLICGHLLTVVLLSAYRRSESRDHSISLFFTAKLLQSGAWALMLLKDQIGPLAVLSLSNTLLFLGTALEAAALLRLQGALTPRAKRIGTAVVLSAVLSFHAAMLLYNEEAVRIVIASVFSAALIAPPALRLLAVREAPALRRLMGVLYAFVAAALLIRASSALLGDGAGALLSASVSRSLFSLAAYLTMMLANTGFVLLAKQKADEELLRLASLDDLTQIWNRRTFLNKAGVVLDQHAKRGCPVSFLLFDIDGFKRINDTYGHDIGDRVLREMSHIVSRQLGPADLFGRYGGDEFAILLPGFNEAESTLLAERIRAAVTASGTYTLSIGALTFVPEHRSELERVYKCCDLALYEAKKHGRNRVHRAEKEYASQEMPDTQAVHI</sequence>
<keyword evidence="1" id="KW-1133">Transmembrane helix</keyword>
<dbReference type="InterPro" id="IPR043128">
    <property type="entry name" value="Rev_trsase/Diguanyl_cyclase"/>
</dbReference>
<dbReference type="PANTHER" id="PTHR45138:SF9">
    <property type="entry name" value="DIGUANYLATE CYCLASE DGCM-RELATED"/>
    <property type="match status" value="1"/>
</dbReference>
<feature type="transmembrane region" description="Helical" evidence="1">
    <location>
        <begin position="98"/>
        <end position="119"/>
    </location>
</feature>
<dbReference type="InterPro" id="IPR000160">
    <property type="entry name" value="GGDEF_dom"/>
</dbReference>
<dbReference type="Gene3D" id="3.30.70.270">
    <property type="match status" value="1"/>
</dbReference>
<feature type="transmembrane region" description="Helical" evidence="1">
    <location>
        <begin position="192"/>
        <end position="212"/>
    </location>
</feature>
<dbReference type="PROSITE" id="PS50887">
    <property type="entry name" value="GGDEF"/>
    <property type="match status" value="1"/>
</dbReference>
<dbReference type="InterPro" id="IPR050469">
    <property type="entry name" value="Diguanylate_Cyclase"/>
</dbReference>
<dbReference type="RefSeq" id="WP_141446979.1">
    <property type="nucleotide sequence ID" value="NZ_CP041217.1"/>
</dbReference>
<gene>
    <name evidence="3" type="ORF">FFV09_06145</name>
</gene>
<keyword evidence="1" id="KW-0812">Transmembrane</keyword>
<evidence type="ECO:0000256" key="1">
    <source>
        <dbReference type="SAM" id="Phobius"/>
    </source>
</evidence>
<dbReference type="SUPFAM" id="SSF55073">
    <property type="entry name" value="Nucleotide cyclase"/>
    <property type="match status" value="1"/>
</dbReference>
<dbReference type="PANTHER" id="PTHR45138">
    <property type="entry name" value="REGULATORY COMPONENTS OF SENSORY TRANSDUCTION SYSTEM"/>
    <property type="match status" value="1"/>
</dbReference>
<protein>
    <submittedName>
        <fullName evidence="3">Diguanylate cyclase</fullName>
    </submittedName>
</protein>
<organism evidence="3 4">
    <name type="scientific">Saccharibacillus brassicae</name>
    <dbReference type="NCBI Taxonomy" id="2583377"/>
    <lineage>
        <taxon>Bacteria</taxon>
        <taxon>Bacillati</taxon>
        <taxon>Bacillota</taxon>
        <taxon>Bacilli</taxon>
        <taxon>Bacillales</taxon>
        <taxon>Paenibacillaceae</taxon>
        <taxon>Saccharibacillus</taxon>
    </lineage>
</organism>
<name>A0A4Y6UW33_SACBS</name>
<accession>A0A4Y6UW33</accession>
<evidence type="ECO:0000259" key="2">
    <source>
        <dbReference type="PROSITE" id="PS50887"/>
    </source>
</evidence>
<feature type="transmembrane region" description="Helical" evidence="1">
    <location>
        <begin position="12"/>
        <end position="28"/>
    </location>
</feature>
<dbReference type="CDD" id="cd01949">
    <property type="entry name" value="GGDEF"/>
    <property type="match status" value="1"/>
</dbReference>
<feature type="transmembrane region" description="Helical" evidence="1">
    <location>
        <begin position="40"/>
        <end position="57"/>
    </location>
</feature>
<keyword evidence="4" id="KW-1185">Reference proteome</keyword>
<dbReference type="SMART" id="SM00267">
    <property type="entry name" value="GGDEF"/>
    <property type="match status" value="1"/>
</dbReference>